<evidence type="ECO:0000313" key="4">
    <source>
        <dbReference type="EMBL" id="GAA0452823.1"/>
    </source>
</evidence>
<reference evidence="4" key="1">
    <citation type="journal article" date="2014" name="Int. J. Syst. Evol. Microbiol.">
        <title>Complete genome sequence of Corynebacterium casei LMG S-19264T (=DSM 44701T), isolated from a smear-ripened cheese.</title>
        <authorList>
            <consortium name="US DOE Joint Genome Institute (JGI-PGF)"/>
            <person name="Walter F."/>
            <person name="Albersmeier A."/>
            <person name="Kalinowski J."/>
            <person name="Ruckert C."/>
        </authorList>
    </citation>
    <scope>NUCLEOTIDE SEQUENCE</scope>
    <source>
        <strain evidence="4">JCM 12289</strain>
    </source>
</reference>
<keyword evidence="6" id="KW-1185">Reference proteome</keyword>
<feature type="compositionally biased region" description="Acidic residues" evidence="1">
    <location>
        <begin position="10"/>
        <end position="20"/>
    </location>
</feature>
<keyword evidence="2" id="KW-0812">Transmembrane</keyword>
<evidence type="ECO:0000313" key="6">
    <source>
        <dbReference type="Proteomes" id="UP000830542"/>
    </source>
</evidence>
<keyword evidence="2" id="KW-0472">Membrane</keyword>
<dbReference type="AlphaFoldDB" id="A0AAV3SC60"/>
<dbReference type="GeneID" id="71761208"/>
<feature type="region of interest" description="Disordered" evidence="1">
    <location>
        <begin position="10"/>
        <end position="40"/>
    </location>
</feature>
<dbReference type="EMBL" id="CP095005">
    <property type="protein sequence ID" value="UOO96092.1"/>
    <property type="molecule type" value="Genomic_DNA"/>
</dbReference>
<reference evidence="5" key="2">
    <citation type="submission" date="2022-04" db="EMBL/GenBank/DDBJ databases">
        <title>Sequencing and genomic assembly of Halococcus dombrowskii.</title>
        <authorList>
            <person name="Lim S.W."/>
            <person name="MacLea K.S."/>
        </authorList>
    </citation>
    <scope>NUCLEOTIDE SEQUENCE</scope>
    <source>
        <strain evidence="5">H4</strain>
    </source>
</reference>
<evidence type="ECO:0000256" key="2">
    <source>
        <dbReference type="SAM" id="Phobius"/>
    </source>
</evidence>
<reference evidence="4" key="3">
    <citation type="submission" date="2023-12" db="EMBL/GenBank/DDBJ databases">
        <authorList>
            <person name="Sun Q."/>
            <person name="Inoue M."/>
        </authorList>
    </citation>
    <scope>NUCLEOTIDE SEQUENCE</scope>
    <source>
        <strain evidence="4">JCM 12289</strain>
    </source>
</reference>
<evidence type="ECO:0000313" key="5">
    <source>
        <dbReference type="EMBL" id="UOO96092.1"/>
    </source>
</evidence>
<dbReference type="Proteomes" id="UP001500962">
    <property type="component" value="Unassembled WGS sequence"/>
</dbReference>
<proteinExistence type="predicted"/>
<accession>A0AAV3SC60</accession>
<dbReference type="Pfam" id="PF23994">
    <property type="entry name" value="DUF7312"/>
    <property type="match status" value="1"/>
</dbReference>
<organism evidence="4 7">
    <name type="scientific">Halococcus dombrowskii</name>
    <dbReference type="NCBI Taxonomy" id="179637"/>
    <lineage>
        <taxon>Archaea</taxon>
        <taxon>Methanobacteriati</taxon>
        <taxon>Methanobacteriota</taxon>
        <taxon>Stenosarchaea group</taxon>
        <taxon>Halobacteria</taxon>
        <taxon>Halobacteriales</taxon>
        <taxon>Halococcaceae</taxon>
        <taxon>Halococcus</taxon>
    </lineage>
</organism>
<protein>
    <recommendedName>
        <fullName evidence="3">DUF7312 domain-containing protein</fullName>
    </recommendedName>
</protein>
<dbReference type="Proteomes" id="UP000830542">
    <property type="component" value="Chromosome"/>
</dbReference>
<dbReference type="RefSeq" id="WP_244704521.1">
    <property type="nucleotide sequence ID" value="NZ_BAAADN010000009.1"/>
</dbReference>
<sequence length="64" mass="6741">MADDWKYAVEDLEDDGDESADGARATDVFGEDEPGDLEPGSPSFENVVFVLLGVAIALVVVLGI</sequence>
<name>A0AAV3SC60_HALDO</name>
<dbReference type="EMBL" id="BAAADN010000009">
    <property type="protein sequence ID" value="GAA0452823.1"/>
    <property type="molecule type" value="Genomic_DNA"/>
</dbReference>
<feature type="domain" description="DUF7312" evidence="3">
    <location>
        <begin position="3"/>
        <end position="62"/>
    </location>
</feature>
<gene>
    <name evidence="4" type="ORF">GCM10008985_05660</name>
    <name evidence="5" type="ORF">MUK72_05130</name>
</gene>
<keyword evidence="2" id="KW-1133">Transmembrane helix</keyword>
<evidence type="ECO:0000313" key="7">
    <source>
        <dbReference type="Proteomes" id="UP001500962"/>
    </source>
</evidence>
<dbReference type="KEGG" id="hdo:MUK72_05130"/>
<evidence type="ECO:0000259" key="3">
    <source>
        <dbReference type="Pfam" id="PF23994"/>
    </source>
</evidence>
<feature type="transmembrane region" description="Helical" evidence="2">
    <location>
        <begin position="46"/>
        <end position="63"/>
    </location>
</feature>
<dbReference type="InterPro" id="IPR055736">
    <property type="entry name" value="DUF7312"/>
</dbReference>
<evidence type="ECO:0000256" key="1">
    <source>
        <dbReference type="SAM" id="MobiDB-lite"/>
    </source>
</evidence>